<sequence>MGCLVKREMWVSLGLASLAKLVILVFLDYQCQVFVGQVDRKELKEKMACLVCQVQEETLGLIKYLAWDQWDYLELKDHQVILAH</sequence>
<reference evidence="1" key="1">
    <citation type="submission" date="2021-05" db="EMBL/GenBank/DDBJ databases">
        <authorList>
            <person name="Tigano A."/>
        </authorList>
    </citation>
    <scope>NUCLEOTIDE SEQUENCE</scope>
</reference>
<proteinExistence type="predicted"/>
<keyword evidence="2" id="KW-1185">Reference proteome</keyword>
<comment type="caution">
    <text evidence="1">The sequence shown here is derived from an EMBL/GenBank/DDBJ whole genome shotgun (WGS) entry which is preliminary data.</text>
</comment>
<accession>A0A8S4AQK2</accession>
<dbReference type="EMBL" id="CAJRST010007779">
    <property type="protein sequence ID" value="CAG5896746.1"/>
    <property type="molecule type" value="Genomic_DNA"/>
</dbReference>
<evidence type="ECO:0000313" key="2">
    <source>
        <dbReference type="Proteomes" id="UP000677803"/>
    </source>
</evidence>
<organism evidence="1 2">
    <name type="scientific">Menidia menidia</name>
    <name type="common">Atlantic silverside</name>
    <dbReference type="NCBI Taxonomy" id="238744"/>
    <lineage>
        <taxon>Eukaryota</taxon>
        <taxon>Metazoa</taxon>
        <taxon>Chordata</taxon>
        <taxon>Craniata</taxon>
        <taxon>Vertebrata</taxon>
        <taxon>Euteleostomi</taxon>
        <taxon>Actinopterygii</taxon>
        <taxon>Neopterygii</taxon>
        <taxon>Teleostei</taxon>
        <taxon>Neoteleostei</taxon>
        <taxon>Acanthomorphata</taxon>
        <taxon>Ovalentaria</taxon>
        <taxon>Atherinomorphae</taxon>
        <taxon>Atheriniformes</taxon>
        <taxon>Atherinopsidae</taxon>
        <taxon>Menidiinae</taxon>
        <taxon>Menidia</taxon>
    </lineage>
</organism>
<dbReference type="AlphaFoldDB" id="A0A8S4AQK2"/>
<protein>
    <submittedName>
        <fullName evidence="1">(Atlantic silverside) hypothetical protein</fullName>
    </submittedName>
</protein>
<gene>
    <name evidence="1" type="ORF">MMEN_LOCUS7805</name>
</gene>
<dbReference type="Proteomes" id="UP000677803">
    <property type="component" value="Unassembled WGS sequence"/>
</dbReference>
<name>A0A8S4AQK2_9TELE</name>
<evidence type="ECO:0000313" key="1">
    <source>
        <dbReference type="EMBL" id="CAG5896746.1"/>
    </source>
</evidence>